<dbReference type="CDD" id="cd22160">
    <property type="entry name" value="F-box_AtFBL13-like"/>
    <property type="match status" value="1"/>
</dbReference>
<dbReference type="InterPro" id="IPR053781">
    <property type="entry name" value="F-box_AtFBL13-like"/>
</dbReference>
<comment type="caution">
    <text evidence="2">The sequence shown here is derived from an EMBL/GenBank/DDBJ whole genome shotgun (WGS) entry which is preliminary data.</text>
</comment>
<evidence type="ECO:0000259" key="1">
    <source>
        <dbReference type="PROSITE" id="PS50181"/>
    </source>
</evidence>
<sequence>MEIRNSSSRVESDRLISLPDSLLCHILSFLPTKLSVATSVLSRRWKFLWTDVLNLDFDSKYHKRRKSGHGLRIADTISRVMLLSNVRDINTFRLIIKDGTFRKTHLDTWIRTTIARNVQALDIQLYHQVWLPRCLFTCNTLVDLRLHCCGSVPDSINLPNLKKLHLHYFQYGNDEKLQNLISGCPVLEELNIHKFNVFDLKHRIIISSPTIKCLTLNLGCFDLNGLGNDSEDDFCDYELEIYTPAVRCLVLEDQMSQRIATGKFNSMIEANIRLYSEEVKDDGVIYSSSVLDLVENLCQVKCLKLSIGYNQVTDDHLKRWTEPQKVPTCLSSQLKQVTIDPFEYLDDEYKILSYILRNGKVLNMMDIICEKEINTTTDIDAKCADLEKRLNALQRISAFERRSETCKLQFS</sequence>
<dbReference type="EMBL" id="WHWC01000001">
    <property type="protein sequence ID" value="KAG8391555.1"/>
    <property type="molecule type" value="Genomic_DNA"/>
</dbReference>
<dbReference type="SUPFAM" id="SSF81383">
    <property type="entry name" value="F-box domain"/>
    <property type="match status" value="1"/>
</dbReference>
<dbReference type="Proteomes" id="UP000826271">
    <property type="component" value="Unassembled WGS sequence"/>
</dbReference>
<dbReference type="SMART" id="SM00579">
    <property type="entry name" value="FBD"/>
    <property type="match status" value="1"/>
</dbReference>
<dbReference type="Gene3D" id="1.20.1280.50">
    <property type="match status" value="1"/>
</dbReference>
<reference evidence="2" key="1">
    <citation type="submission" date="2019-10" db="EMBL/GenBank/DDBJ databases">
        <authorList>
            <person name="Zhang R."/>
            <person name="Pan Y."/>
            <person name="Wang J."/>
            <person name="Ma R."/>
            <person name="Yu S."/>
        </authorList>
    </citation>
    <scope>NUCLEOTIDE SEQUENCE</scope>
    <source>
        <strain evidence="2">LA-IB0</strain>
        <tissue evidence="2">Leaf</tissue>
    </source>
</reference>
<dbReference type="PANTHER" id="PTHR31900">
    <property type="entry name" value="F-BOX/RNI SUPERFAMILY PROTEIN-RELATED"/>
    <property type="match status" value="1"/>
</dbReference>
<accession>A0AAV6YJ18</accession>
<protein>
    <recommendedName>
        <fullName evidence="1">F-box domain-containing protein</fullName>
    </recommendedName>
</protein>
<organism evidence="2 3">
    <name type="scientific">Buddleja alternifolia</name>
    <dbReference type="NCBI Taxonomy" id="168488"/>
    <lineage>
        <taxon>Eukaryota</taxon>
        <taxon>Viridiplantae</taxon>
        <taxon>Streptophyta</taxon>
        <taxon>Embryophyta</taxon>
        <taxon>Tracheophyta</taxon>
        <taxon>Spermatophyta</taxon>
        <taxon>Magnoliopsida</taxon>
        <taxon>eudicotyledons</taxon>
        <taxon>Gunneridae</taxon>
        <taxon>Pentapetalae</taxon>
        <taxon>asterids</taxon>
        <taxon>lamiids</taxon>
        <taxon>Lamiales</taxon>
        <taxon>Scrophulariaceae</taxon>
        <taxon>Buddlejeae</taxon>
        <taxon>Buddleja</taxon>
    </lineage>
</organism>
<dbReference type="Pfam" id="PF08387">
    <property type="entry name" value="FBD"/>
    <property type="match status" value="1"/>
</dbReference>
<dbReference type="PROSITE" id="PS50181">
    <property type="entry name" value="FBOX"/>
    <property type="match status" value="1"/>
</dbReference>
<dbReference type="SUPFAM" id="SSF52047">
    <property type="entry name" value="RNI-like"/>
    <property type="match status" value="1"/>
</dbReference>
<dbReference type="Pfam" id="PF24758">
    <property type="entry name" value="LRR_At5g56370"/>
    <property type="match status" value="1"/>
</dbReference>
<keyword evidence="3" id="KW-1185">Reference proteome</keyword>
<dbReference type="InterPro" id="IPR032675">
    <property type="entry name" value="LRR_dom_sf"/>
</dbReference>
<evidence type="ECO:0000313" key="2">
    <source>
        <dbReference type="EMBL" id="KAG8391555.1"/>
    </source>
</evidence>
<feature type="domain" description="F-box" evidence="1">
    <location>
        <begin position="12"/>
        <end position="64"/>
    </location>
</feature>
<dbReference type="PANTHER" id="PTHR31900:SF34">
    <property type="entry name" value="EMB|CAB62440.1-RELATED"/>
    <property type="match status" value="1"/>
</dbReference>
<dbReference type="InterPro" id="IPR050232">
    <property type="entry name" value="FBL13/AtMIF1-like"/>
</dbReference>
<dbReference type="AlphaFoldDB" id="A0AAV6YJ18"/>
<evidence type="ECO:0000313" key="3">
    <source>
        <dbReference type="Proteomes" id="UP000826271"/>
    </source>
</evidence>
<dbReference type="Pfam" id="PF00646">
    <property type="entry name" value="F-box"/>
    <property type="match status" value="1"/>
</dbReference>
<dbReference type="InterPro" id="IPR036047">
    <property type="entry name" value="F-box-like_dom_sf"/>
</dbReference>
<dbReference type="Gene3D" id="3.80.10.10">
    <property type="entry name" value="Ribonuclease Inhibitor"/>
    <property type="match status" value="1"/>
</dbReference>
<dbReference type="InterPro" id="IPR055411">
    <property type="entry name" value="LRR_FXL15/At3g58940/PEG3-like"/>
</dbReference>
<dbReference type="InterPro" id="IPR006566">
    <property type="entry name" value="FBD"/>
</dbReference>
<name>A0AAV6YJ18_9LAMI</name>
<proteinExistence type="predicted"/>
<dbReference type="InterPro" id="IPR001810">
    <property type="entry name" value="F-box_dom"/>
</dbReference>
<gene>
    <name evidence="2" type="ORF">BUALT_Bualt01G0199800</name>
</gene>